<feature type="signal peptide" evidence="3">
    <location>
        <begin position="1"/>
        <end position="19"/>
    </location>
</feature>
<dbReference type="GO" id="GO:0005739">
    <property type="term" value="C:mitochondrion"/>
    <property type="evidence" value="ECO:0007669"/>
    <property type="project" value="TreeGrafter"/>
</dbReference>
<evidence type="ECO:0000313" key="5">
    <source>
        <dbReference type="EnsemblPlants" id="TuG1812G0200001824.01.T03"/>
    </source>
</evidence>
<name>A0A8R7PBV7_TRIUA</name>
<dbReference type="Gene3D" id="3.40.47.10">
    <property type="match status" value="1"/>
</dbReference>
<evidence type="ECO:0000313" key="6">
    <source>
        <dbReference type="Proteomes" id="UP000015106"/>
    </source>
</evidence>
<dbReference type="PANTHER" id="PTHR11712:SF358">
    <property type="entry name" value="BETA-KETOACYL-[ACYL-CARRIER-PROTEIN] SYNTHASE I"/>
    <property type="match status" value="1"/>
</dbReference>
<dbReference type="SUPFAM" id="SSF53901">
    <property type="entry name" value="Thiolase-like"/>
    <property type="match status" value="1"/>
</dbReference>
<dbReference type="Proteomes" id="UP000015106">
    <property type="component" value="Chromosome 2"/>
</dbReference>
<dbReference type="InterPro" id="IPR000794">
    <property type="entry name" value="Beta-ketoacyl_synthase"/>
</dbReference>
<proteinExistence type="predicted"/>
<feature type="domain" description="Beta-ketoacyl synthase-like N-terminal" evidence="4">
    <location>
        <begin position="87"/>
        <end position="129"/>
    </location>
</feature>
<keyword evidence="6" id="KW-1185">Reference proteome</keyword>
<keyword evidence="3" id="KW-0732">Signal</keyword>
<keyword evidence="2" id="KW-0808">Transferase</keyword>
<protein>
    <recommendedName>
        <fullName evidence="1">beta-ketoacyl-[acyl-carrier-protein] synthase I</fullName>
        <ecNumber evidence="1">2.3.1.41</ecNumber>
    </recommendedName>
</protein>
<feature type="chain" id="PRO_5035855727" description="beta-ketoacyl-[acyl-carrier-protein] synthase I" evidence="3">
    <location>
        <begin position="20"/>
        <end position="135"/>
    </location>
</feature>
<dbReference type="Pfam" id="PF00109">
    <property type="entry name" value="ketoacyl-synt"/>
    <property type="match status" value="1"/>
</dbReference>
<reference evidence="6" key="1">
    <citation type="journal article" date="2013" name="Nature">
        <title>Draft genome of the wheat A-genome progenitor Triticum urartu.</title>
        <authorList>
            <person name="Ling H.Q."/>
            <person name="Zhao S."/>
            <person name="Liu D."/>
            <person name="Wang J."/>
            <person name="Sun H."/>
            <person name="Zhang C."/>
            <person name="Fan H."/>
            <person name="Li D."/>
            <person name="Dong L."/>
            <person name="Tao Y."/>
            <person name="Gao C."/>
            <person name="Wu H."/>
            <person name="Li Y."/>
            <person name="Cui Y."/>
            <person name="Guo X."/>
            <person name="Zheng S."/>
            <person name="Wang B."/>
            <person name="Yu K."/>
            <person name="Liang Q."/>
            <person name="Yang W."/>
            <person name="Lou X."/>
            <person name="Chen J."/>
            <person name="Feng M."/>
            <person name="Jian J."/>
            <person name="Zhang X."/>
            <person name="Luo G."/>
            <person name="Jiang Y."/>
            <person name="Liu J."/>
            <person name="Wang Z."/>
            <person name="Sha Y."/>
            <person name="Zhang B."/>
            <person name="Wu H."/>
            <person name="Tang D."/>
            <person name="Shen Q."/>
            <person name="Xue P."/>
            <person name="Zou S."/>
            <person name="Wang X."/>
            <person name="Liu X."/>
            <person name="Wang F."/>
            <person name="Yang Y."/>
            <person name="An X."/>
            <person name="Dong Z."/>
            <person name="Zhang K."/>
            <person name="Zhang X."/>
            <person name="Luo M.C."/>
            <person name="Dvorak J."/>
            <person name="Tong Y."/>
            <person name="Wang J."/>
            <person name="Yang H."/>
            <person name="Li Z."/>
            <person name="Wang D."/>
            <person name="Zhang A."/>
            <person name="Wang J."/>
        </authorList>
    </citation>
    <scope>NUCLEOTIDE SEQUENCE</scope>
    <source>
        <strain evidence="6">cv. G1812</strain>
    </source>
</reference>
<dbReference type="InterPro" id="IPR014030">
    <property type="entry name" value="Ketoacyl_synth_N"/>
</dbReference>
<evidence type="ECO:0000259" key="4">
    <source>
        <dbReference type="Pfam" id="PF00109"/>
    </source>
</evidence>
<reference evidence="5" key="2">
    <citation type="submission" date="2018-03" db="EMBL/GenBank/DDBJ databases">
        <title>The Triticum urartu genome reveals the dynamic nature of wheat genome evolution.</title>
        <authorList>
            <person name="Ling H."/>
            <person name="Ma B."/>
            <person name="Shi X."/>
            <person name="Liu H."/>
            <person name="Dong L."/>
            <person name="Sun H."/>
            <person name="Cao Y."/>
            <person name="Gao Q."/>
            <person name="Zheng S."/>
            <person name="Li Y."/>
            <person name="Yu Y."/>
            <person name="Du H."/>
            <person name="Qi M."/>
            <person name="Li Y."/>
            <person name="Yu H."/>
            <person name="Cui Y."/>
            <person name="Wang N."/>
            <person name="Chen C."/>
            <person name="Wu H."/>
            <person name="Zhao Y."/>
            <person name="Zhang J."/>
            <person name="Li Y."/>
            <person name="Zhou W."/>
            <person name="Zhang B."/>
            <person name="Hu W."/>
            <person name="Eijk M."/>
            <person name="Tang J."/>
            <person name="Witsenboer H."/>
            <person name="Zhao S."/>
            <person name="Li Z."/>
            <person name="Zhang A."/>
            <person name="Wang D."/>
            <person name="Liang C."/>
        </authorList>
    </citation>
    <scope>NUCLEOTIDE SEQUENCE [LARGE SCALE GENOMIC DNA]</scope>
    <source>
        <strain evidence="5">cv. G1812</strain>
    </source>
</reference>
<dbReference type="InterPro" id="IPR016039">
    <property type="entry name" value="Thiolase-like"/>
</dbReference>
<gene>
    <name evidence="5" type="primary">LOC125536300</name>
</gene>
<dbReference type="GO" id="GO:0006633">
    <property type="term" value="P:fatty acid biosynthetic process"/>
    <property type="evidence" value="ECO:0007669"/>
    <property type="project" value="TreeGrafter"/>
</dbReference>
<dbReference type="GO" id="GO:0004315">
    <property type="term" value="F:3-oxoacyl-[acyl-carrier-protein] synthase activity"/>
    <property type="evidence" value="ECO:0007669"/>
    <property type="project" value="UniProtKB-EC"/>
</dbReference>
<evidence type="ECO:0000256" key="1">
    <source>
        <dbReference type="ARBA" id="ARBA00013191"/>
    </source>
</evidence>
<evidence type="ECO:0000256" key="2">
    <source>
        <dbReference type="ARBA" id="ARBA00022679"/>
    </source>
</evidence>
<dbReference type="AlphaFoldDB" id="A0A8R7PBV7"/>
<organism evidence="5 6">
    <name type="scientific">Triticum urartu</name>
    <name type="common">Red wild einkorn</name>
    <name type="synonym">Crithodium urartu</name>
    <dbReference type="NCBI Taxonomy" id="4572"/>
    <lineage>
        <taxon>Eukaryota</taxon>
        <taxon>Viridiplantae</taxon>
        <taxon>Streptophyta</taxon>
        <taxon>Embryophyta</taxon>
        <taxon>Tracheophyta</taxon>
        <taxon>Spermatophyta</taxon>
        <taxon>Magnoliopsida</taxon>
        <taxon>Liliopsida</taxon>
        <taxon>Poales</taxon>
        <taxon>Poaceae</taxon>
        <taxon>BOP clade</taxon>
        <taxon>Pooideae</taxon>
        <taxon>Triticodae</taxon>
        <taxon>Triticeae</taxon>
        <taxon>Triticinae</taxon>
        <taxon>Triticum</taxon>
    </lineage>
</organism>
<dbReference type="Gramene" id="TuG1812G0200001824.01.T03">
    <property type="protein sequence ID" value="TuG1812G0200001824.01.T03"/>
    <property type="gene ID" value="TuG1812G0200001824.01"/>
</dbReference>
<dbReference type="PANTHER" id="PTHR11712">
    <property type="entry name" value="POLYKETIDE SYNTHASE-RELATED"/>
    <property type="match status" value="1"/>
</dbReference>
<sequence length="135" mass="14543">MAAAAPPLCAWLVAAGAHADCGADEHHRQQHRQTQCFDAGSGATFGLDRRPLGARRRGSARSGMAMSVALQPERVIVEKKRPDVKQRRVVVTGMGVVTPLGHDPDVFYNNLLDGHSGISEIETFDCSKFPTVIHG</sequence>
<dbReference type="EC" id="2.3.1.41" evidence="1"/>
<accession>A0A8R7PBV7</accession>
<reference evidence="5" key="3">
    <citation type="submission" date="2022-06" db="UniProtKB">
        <authorList>
            <consortium name="EnsemblPlants"/>
        </authorList>
    </citation>
    <scope>IDENTIFICATION</scope>
</reference>
<dbReference type="EnsemblPlants" id="TuG1812G0200001824.01.T03">
    <property type="protein sequence ID" value="TuG1812G0200001824.01.T03"/>
    <property type="gene ID" value="TuG1812G0200001824.01"/>
</dbReference>
<evidence type="ECO:0000256" key="3">
    <source>
        <dbReference type="SAM" id="SignalP"/>
    </source>
</evidence>